<keyword evidence="4" id="KW-0479">Metal-binding</keyword>
<sequence>MKPTARAVTFHGPGRDLETIEFALPKLQAGEVLVKVSCSTLCGSDLHTYHGDRGTPCPTILGHEILGIVAELPAGAPVLDHFGMPLEIGARVTWGIAASCGDCFFCRHELPQKCATLFKYGHQQITDAHPLSGGMAEYCHLAAGTPVFRVPESLPDTVACPANCATATVAAALRVAGQHSEGTLLIHGAGMLGLTAAAMARWQGYREVIVVDVNPQRLSRATEFGATQVVAAGEADSSLDDAVEAATAGRGVDVAIDVSGAPAAMRQGMEALRVGGCAVWVGAVFPTPPVEVVPEQVVRKMIEIRGLHNYAPRDLATALEFLDQTEADYPFSGLIGDSYPLDHAAAAFAAARESVAFRVMLRP</sequence>
<dbReference type="EMBL" id="CP036276">
    <property type="protein sequence ID" value="QDU45032.1"/>
    <property type="molecule type" value="Genomic_DNA"/>
</dbReference>
<dbReference type="NCBIfam" id="TIGR03366">
    <property type="entry name" value="HpnZ_proposed"/>
    <property type="match status" value="1"/>
</dbReference>
<dbReference type="PANTHER" id="PTHR42940:SF3">
    <property type="entry name" value="ALCOHOL DEHYDROGENASE 1-RELATED"/>
    <property type="match status" value="1"/>
</dbReference>
<dbReference type="SUPFAM" id="SSF51735">
    <property type="entry name" value="NAD(P)-binding Rossmann-fold domains"/>
    <property type="match status" value="1"/>
</dbReference>
<dbReference type="InterPro" id="IPR017743">
    <property type="entry name" value="ADH_phosphonate_catab-assoc"/>
</dbReference>
<dbReference type="InterPro" id="IPR013154">
    <property type="entry name" value="ADH-like_N"/>
</dbReference>
<proteinExistence type="inferred from homology"/>
<dbReference type="Pfam" id="PF08240">
    <property type="entry name" value="ADH_N"/>
    <property type="match status" value="1"/>
</dbReference>
<feature type="domain" description="Enoyl reductase (ER)" evidence="8">
    <location>
        <begin position="15"/>
        <end position="361"/>
    </location>
</feature>
<dbReference type="RefSeq" id="WP_145377348.1">
    <property type="nucleotide sequence ID" value="NZ_CP036276.1"/>
</dbReference>
<gene>
    <name evidence="9" type="ORF">Mal52_35200</name>
</gene>
<dbReference type="PANTHER" id="PTHR42940">
    <property type="entry name" value="ALCOHOL DEHYDROGENASE 1-RELATED"/>
    <property type="match status" value="1"/>
</dbReference>
<evidence type="ECO:0000256" key="4">
    <source>
        <dbReference type="ARBA" id="ARBA00022723"/>
    </source>
</evidence>
<evidence type="ECO:0000256" key="2">
    <source>
        <dbReference type="ARBA" id="ARBA00008072"/>
    </source>
</evidence>
<dbReference type="SMART" id="SM00829">
    <property type="entry name" value="PKS_ER"/>
    <property type="match status" value="1"/>
</dbReference>
<keyword evidence="10" id="KW-1185">Reference proteome</keyword>
<keyword evidence="6 9" id="KW-0560">Oxidoreductase</keyword>
<dbReference type="GO" id="GO:0005737">
    <property type="term" value="C:cytoplasm"/>
    <property type="evidence" value="ECO:0007669"/>
    <property type="project" value="TreeGrafter"/>
</dbReference>
<dbReference type="AlphaFoldDB" id="A0A517ZRC5"/>
<keyword evidence="5" id="KW-0862">Zinc</keyword>
<comment type="cofactor">
    <cofactor evidence="1">
        <name>Zn(2+)</name>
        <dbReference type="ChEBI" id="CHEBI:29105"/>
    </cofactor>
</comment>
<dbReference type="Proteomes" id="UP000319383">
    <property type="component" value="Chromosome"/>
</dbReference>
<dbReference type="InterPro" id="IPR036291">
    <property type="entry name" value="NAD(P)-bd_dom_sf"/>
</dbReference>
<evidence type="ECO:0000313" key="10">
    <source>
        <dbReference type="Proteomes" id="UP000319383"/>
    </source>
</evidence>
<dbReference type="InterPro" id="IPR020843">
    <property type="entry name" value="ER"/>
</dbReference>
<dbReference type="CDD" id="cd08231">
    <property type="entry name" value="MDR_TM0436_like"/>
    <property type="match status" value="1"/>
</dbReference>
<dbReference type="KEGG" id="sdyn:Mal52_35200"/>
<evidence type="ECO:0000256" key="5">
    <source>
        <dbReference type="ARBA" id="ARBA00022833"/>
    </source>
</evidence>
<name>A0A517ZRC5_9PLAN</name>
<dbReference type="InterPro" id="IPR011032">
    <property type="entry name" value="GroES-like_sf"/>
</dbReference>
<dbReference type="Gene3D" id="3.40.50.720">
    <property type="entry name" value="NAD(P)-binding Rossmann-like Domain"/>
    <property type="match status" value="1"/>
</dbReference>
<evidence type="ECO:0000256" key="7">
    <source>
        <dbReference type="ARBA" id="ARBA00023027"/>
    </source>
</evidence>
<evidence type="ECO:0000256" key="3">
    <source>
        <dbReference type="ARBA" id="ARBA00013190"/>
    </source>
</evidence>
<dbReference type="Pfam" id="PF00107">
    <property type="entry name" value="ADH_zinc_N"/>
    <property type="match status" value="1"/>
</dbReference>
<dbReference type="GO" id="GO:0004022">
    <property type="term" value="F:alcohol dehydrogenase (NAD+) activity"/>
    <property type="evidence" value="ECO:0007669"/>
    <property type="project" value="UniProtKB-EC"/>
</dbReference>
<evidence type="ECO:0000256" key="1">
    <source>
        <dbReference type="ARBA" id="ARBA00001947"/>
    </source>
</evidence>
<comment type="similarity">
    <text evidence="2">Belongs to the zinc-containing alcohol dehydrogenase family.</text>
</comment>
<evidence type="ECO:0000313" key="9">
    <source>
        <dbReference type="EMBL" id="QDU45032.1"/>
    </source>
</evidence>
<evidence type="ECO:0000256" key="6">
    <source>
        <dbReference type="ARBA" id="ARBA00023002"/>
    </source>
</evidence>
<dbReference type="EC" id="1.1.1.1" evidence="3"/>
<dbReference type="Gene3D" id="3.90.180.10">
    <property type="entry name" value="Medium-chain alcohol dehydrogenases, catalytic domain"/>
    <property type="match status" value="1"/>
</dbReference>
<dbReference type="SUPFAM" id="SSF50129">
    <property type="entry name" value="GroES-like"/>
    <property type="match status" value="1"/>
</dbReference>
<dbReference type="InterPro" id="IPR013149">
    <property type="entry name" value="ADH-like_C"/>
</dbReference>
<organism evidence="9 10">
    <name type="scientific">Symmachiella dynata</name>
    <dbReference type="NCBI Taxonomy" id="2527995"/>
    <lineage>
        <taxon>Bacteria</taxon>
        <taxon>Pseudomonadati</taxon>
        <taxon>Planctomycetota</taxon>
        <taxon>Planctomycetia</taxon>
        <taxon>Planctomycetales</taxon>
        <taxon>Planctomycetaceae</taxon>
        <taxon>Symmachiella</taxon>
    </lineage>
</organism>
<evidence type="ECO:0000259" key="8">
    <source>
        <dbReference type="SMART" id="SM00829"/>
    </source>
</evidence>
<dbReference type="GO" id="GO:0046872">
    <property type="term" value="F:metal ion binding"/>
    <property type="evidence" value="ECO:0007669"/>
    <property type="project" value="UniProtKB-KW"/>
</dbReference>
<accession>A0A517ZRC5</accession>
<reference evidence="9 10" key="1">
    <citation type="submission" date="2019-02" db="EMBL/GenBank/DDBJ databases">
        <title>Deep-cultivation of Planctomycetes and their phenomic and genomic characterization uncovers novel biology.</title>
        <authorList>
            <person name="Wiegand S."/>
            <person name="Jogler M."/>
            <person name="Boedeker C."/>
            <person name="Pinto D."/>
            <person name="Vollmers J."/>
            <person name="Rivas-Marin E."/>
            <person name="Kohn T."/>
            <person name="Peeters S.H."/>
            <person name="Heuer A."/>
            <person name="Rast P."/>
            <person name="Oberbeckmann S."/>
            <person name="Bunk B."/>
            <person name="Jeske O."/>
            <person name="Meyerdierks A."/>
            <person name="Storesund J.E."/>
            <person name="Kallscheuer N."/>
            <person name="Luecker S."/>
            <person name="Lage O.M."/>
            <person name="Pohl T."/>
            <person name="Merkel B.J."/>
            <person name="Hornburger P."/>
            <person name="Mueller R.-W."/>
            <person name="Bruemmer F."/>
            <person name="Labrenz M."/>
            <person name="Spormann A.M."/>
            <person name="Op den Camp H."/>
            <person name="Overmann J."/>
            <person name="Amann R."/>
            <person name="Jetten M.S.M."/>
            <person name="Mascher T."/>
            <person name="Medema M.H."/>
            <person name="Devos D.P."/>
            <person name="Kaster A.-K."/>
            <person name="Ovreas L."/>
            <person name="Rohde M."/>
            <person name="Galperin M.Y."/>
            <person name="Jogler C."/>
        </authorList>
    </citation>
    <scope>NUCLEOTIDE SEQUENCE [LARGE SCALE GENOMIC DNA]</scope>
    <source>
        <strain evidence="9 10">Mal52</strain>
    </source>
</reference>
<keyword evidence="7" id="KW-0520">NAD</keyword>
<protein>
    <recommendedName>
        <fullName evidence="3">alcohol dehydrogenase</fullName>
        <ecNumber evidence="3">1.1.1.1</ecNumber>
    </recommendedName>
</protein>